<dbReference type="OrthoDB" id="5348231at2"/>
<evidence type="ECO:0000313" key="1">
    <source>
        <dbReference type="EMBL" id="PKI80832.1"/>
    </source>
</evidence>
<protein>
    <submittedName>
        <fullName evidence="1">Uncharacterized protein</fullName>
    </submittedName>
</protein>
<accession>A0A2N1J2X6</accession>
<dbReference type="RefSeq" id="WP_101184791.1">
    <property type="nucleotide sequence ID" value="NZ_CP031218.1"/>
</dbReference>
<comment type="caution">
    <text evidence="1">The sequence shown here is derived from an EMBL/GenBank/DDBJ whole genome shotgun (WGS) entry which is preliminary data.</text>
</comment>
<dbReference type="KEGG" id="ahs:AHALO_1473"/>
<gene>
    <name evidence="1" type="ORF">CP960_07460</name>
</gene>
<name>A0A2N1J2X6_9BACT</name>
<reference evidence="1 2" key="1">
    <citation type="submission" date="2017-09" db="EMBL/GenBank/DDBJ databases">
        <title>Genomics of the genus Arcobacter.</title>
        <authorList>
            <person name="Perez-Cataluna A."/>
            <person name="Figueras M.J."/>
            <person name="Salas-Masso N."/>
        </authorList>
    </citation>
    <scope>NUCLEOTIDE SEQUENCE [LARGE SCALE GENOMIC DNA]</scope>
    <source>
        <strain evidence="1 2">DSM 18005</strain>
    </source>
</reference>
<proteinExistence type="predicted"/>
<organism evidence="1 2">
    <name type="scientific">Malaciobacter halophilus</name>
    <dbReference type="NCBI Taxonomy" id="197482"/>
    <lineage>
        <taxon>Bacteria</taxon>
        <taxon>Pseudomonadati</taxon>
        <taxon>Campylobacterota</taxon>
        <taxon>Epsilonproteobacteria</taxon>
        <taxon>Campylobacterales</taxon>
        <taxon>Arcobacteraceae</taxon>
        <taxon>Malaciobacter</taxon>
    </lineage>
</organism>
<dbReference type="EMBL" id="NXIF01000027">
    <property type="protein sequence ID" value="PKI80832.1"/>
    <property type="molecule type" value="Genomic_DNA"/>
</dbReference>
<evidence type="ECO:0000313" key="2">
    <source>
        <dbReference type="Proteomes" id="UP000233248"/>
    </source>
</evidence>
<dbReference type="Proteomes" id="UP000233248">
    <property type="component" value="Unassembled WGS sequence"/>
</dbReference>
<keyword evidence="2" id="KW-1185">Reference proteome</keyword>
<dbReference type="AlphaFoldDB" id="A0A2N1J2X6"/>
<sequence>MELFFFFFLFALLIMQYISLLTRFRVFRISRKVFDKKLKIEQIKLHFSTFPLFPIPDGNKFVTLLDLNDNEYFSFLVETNDDEQELVKKIAKSRDKKNILVKESKEFYSLLNKNIKDDFFVNLKVADLPRSLNKGIDKEVIVFVDENLLQETKLCISFEFIKYFVRYYDDVMFKFYSNSYKKSFDFIIQKGYLGAYEKIDSLIMDSNEVYTNKLSEHLYSIKNKKYNYYNKIFDKNEKLSAYQNLRKTIYNESFKKNYFLNEEDIYLEVGEDLRQIVKKQFQVTLFRDKAFELETFLTKEKDSFILESYIPEDDSKIKRITFNFKQKSFSVE</sequence>